<dbReference type="SUPFAM" id="SSF50978">
    <property type="entry name" value="WD40 repeat-like"/>
    <property type="match status" value="1"/>
</dbReference>
<dbReference type="Proteomes" id="UP000243217">
    <property type="component" value="Unassembled WGS sequence"/>
</dbReference>
<dbReference type="PANTHER" id="PTHR13950">
    <property type="entry name" value="RABCONNECTIN-RELATED"/>
    <property type="match status" value="1"/>
</dbReference>
<dbReference type="PANTHER" id="PTHR13950:SF9">
    <property type="entry name" value="RABCONNECTIN-3A"/>
    <property type="match status" value="1"/>
</dbReference>
<evidence type="ECO:0000259" key="3">
    <source>
        <dbReference type="PROSITE" id="PS50106"/>
    </source>
</evidence>
<dbReference type="SMART" id="SM00320">
    <property type="entry name" value="WD40"/>
    <property type="match status" value="4"/>
</dbReference>
<comment type="caution">
    <text evidence="4">The sequence shown here is derived from an EMBL/GenBank/DDBJ whole genome shotgun (WGS) entry which is preliminary data.</text>
</comment>
<evidence type="ECO:0000313" key="5">
    <source>
        <dbReference type="Proteomes" id="UP000243217"/>
    </source>
</evidence>
<dbReference type="EMBL" id="JNBS01001799">
    <property type="protein sequence ID" value="OQR99508.1"/>
    <property type="molecule type" value="Genomic_DNA"/>
</dbReference>
<evidence type="ECO:0000256" key="2">
    <source>
        <dbReference type="SAM" id="MobiDB-lite"/>
    </source>
</evidence>
<dbReference type="PROSITE" id="PS50106">
    <property type="entry name" value="PDZ"/>
    <property type="match status" value="1"/>
</dbReference>
<dbReference type="InterPro" id="IPR036322">
    <property type="entry name" value="WD40_repeat_dom_sf"/>
</dbReference>
<reference evidence="4 5" key="1">
    <citation type="journal article" date="2014" name="Genome Biol. Evol.">
        <title>The secreted proteins of Achlya hypogyna and Thraustotheca clavata identify the ancestral oomycete secretome and reveal gene acquisitions by horizontal gene transfer.</title>
        <authorList>
            <person name="Misner I."/>
            <person name="Blouin N."/>
            <person name="Leonard G."/>
            <person name="Richards T.A."/>
            <person name="Lane C.E."/>
        </authorList>
    </citation>
    <scope>NUCLEOTIDE SEQUENCE [LARGE SCALE GENOMIC DNA]</scope>
    <source>
        <strain evidence="4 5">ATCC 34112</strain>
    </source>
</reference>
<feature type="repeat" description="WD" evidence="1">
    <location>
        <begin position="393"/>
        <end position="424"/>
    </location>
</feature>
<dbReference type="InterPro" id="IPR052208">
    <property type="entry name" value="DmX-like/RAVE_component"/>
</dbReference>
<evidence type="ECO:0000256" key="1">
    <source>
        <dbReference type="PROSITE-ProRule" id="PRU00221"/>
    </source>
</evidence>
<dbReference type="InterPro" id="IPR001680">
    <property type="entry name" value="WD40_rpt"/>
</dbReference>
<dbReference type="PROSITE" id="PS50082">
    <property type="entry name" value="WD_REPEATS_2"/>
    <property type="match status" value="1"/>
</dbReference>
<keyword evidence="5" id="KW-1185">Reference proteome</keyword>
<accession>A0A1V9ZNE4</accession>
<dbReference type="OrthoDB" id="342131at2759"/>
<dbReference type="GO" id="GO:0007035">
    <property type="term" value="P:vacuolar acidification"/>
    <property type="evidence" value="ECO:0007669"/>
    <property type="project" value="TreeGrafter"/>
</dbReference>
<dbReference type="STRING" id="74557.A0A1V9ZNE4"/>
<dbReference type="GO" id="GO:0043291">
    <property type="term" value="C:RAVE complex"/>
    <property type="evidence" value="ECO:0007669"/>
    <property type="project" value="TreeGrafter"/>
</dbReference>
<sequence>MTWSWVGLDGKNVAAVVSGTRIDLLDTQDFSLLGRIVPGPNATNQPFHDTPILLTQWNARRASLVSLSSTVLMIHRPDPFAKYGKHRVTYTHVWSMRFEMNSITNLAISRCSYSMLLGGPEGISLWECPQYENRVEYTCVWRNNTPCDQLAFSPSRCVFATAQTGAHEVYVWRQRQHDDGTNVEKQVLGHDEGVVYLSWKPATHNDATPSDDSNGQVASKWFQPERMLLTMTDEKTIRIWTETTNANHPIMQCVVFIQPQSNLDIAIARWILPRTRNISEELFQATDSESKKKREWLSVIDTSGVLHIWQLTGLETTPRLKKTEFTFKVDGNEEEECLSLIKQVQVIGYFSQTGRGNPSALSILLERTDHVLLSYRIDCTNIKYPELKDKSWHRGHTQPILSLATHPSLPLVATASKNEIMIFWLSLSTFTNVSKLVPSCIMTCEESIASIQWMPTKHFDAVPLLLVTMTSGLFQIYSTSGTDQMKMLSSPKFGEGLANRLRLPSVHYPWTFYSHGSGESGFEYEVGLKPDPNFGLGLTFDALGEKLVVSAFVHGDQEHNHRLPGQASGQIGILDQCIMVNGQSVQGFSLDDFRNLLDRAVEESFVVTLRFRSSGGNFNDVARHALKLDELAIDTSATMNYDYDDDEDEEDGEDVSSAHEDGQQQGRRLLARLKSKSLLDNAIDSVGSISLYGGWRVIGQEMTSGKYHHVSIAPVYTNAGTYTSEVILIFAIESKSQELHAWLGSYTSGVQTSFFLRRLEIASPVMHDMGKINVLGTERDFRQRAFSSIIKQPANESTLTWNALLFVGDSNGSIQHWRCRVTKNTIDFSMIHACEPNLPPHSSPGVVNPSNFYRRGQTGVDDEFQYSNTGVYHIEMDDPNRLAVLYADRPNDIYIWEGESGLGILRLEACISSNQWGPVTSFSWCSGHVEFHIDPLAVQYQAGVVIYTYDVQHQTWIPMSTPIVTGLTMFDCTRDASALILSCGCSDIPFLPSTNAVLNDTPTIVGKWDEPSRLRKRDWVQYWNRSSKPKHCPTWHPYVLLTTLCGLPARVGREHTALADYHPSFDFHQAVVETVQMLKLLARVLEDDPSTDVSSQTGVLIFLQEAEPKTHTSATLVGRYTNHDGMMHRSNRAMDLFANSPPPRPSGSAPEDLNNRDIATLTTAIDAVLRRQTQKIQVRYEEQEHRNAYVLFELFESEHILQFKAILQFLQKMQHFPLNGYDVPAQRYVLGHVLSSCLQEVLHNSEELSGVFSLPIAEADENGTLPQTVEGFLHDVPSSSVSWALQSESQNVLIEQCLHPQALWDDLRPMWLGLWIREPAKLREITER</sequence>
<keyword evidence="1" id="KW-0853">WD repeat</keyword>
<name>A0A1V9ZNE4_9STRA</name>
<dbReference type="Gene3D" id="2.130.10.10">
    <property type="entry name" value="YVTN repeat-like/Quinoprotein amine dehydrogenase"/>
    <property type="match status" value="2"/>
</dbReference>
<organism evidence="4 5">
    <name type="scientific">Thraustotheca clavata</name>
    <dbReference type="NCBI Taxonomy" id="74557"/>
    <lineage>
        <taxon>Eukaryota</taxon>
        <taxon>Sar</taxon>
        <taxon>Stramenopiles</taxon>
        <taxon>Oomycota</taxon>
        <taxon>Saprolegniomycetes</taxon>
        <taxon>Saprolegniales</taxon>
        <taxon>Achlyaceae</taxon>
        <taxon>Thraustotheca</taxon>
    </lineage>
</organism>
<feature type="region of interest" description="Disordered" evidence="2">
    <location>
        <begin position="641"/>
        <end position="663"/>
    </location>
</feature>
<proteinExistence type="predicted"/>
<gene>
    <name evidence="4" type="ORF">THRCLA_06478</name>
</gene>
<protein>
    <recommendedName>
        <fullName evidence="3">PDZ domain-containing protein</fullName>
    </recommendedName>
</protein>
<feature type="domain" description="PDZ" evidence="3">
    <location>
        <begin position="525"/>
        <end position="612"/>
    </location>
</feature>
<dbReference type="InterPro" id="IPR015943">
    <property type="entry name" value="WD40/YVTN_repeat-like_dom_sf"/>
</dbReference>
<feature type="compositionally biased region" description="Acidic residues" evidence="2">
    <location>
        <begin position="642"/>
        <end position="654"/>
    </location>
</feature>
<evidence type="ECO:0000313" key="4">
    <source>
        <dbReference type="EMBL" id="OQR99508.1"/>
    </source>
</evidence>
<dbReference type="InterPro" id="IPR001478">
    <property type="entry name" value="PDZ"/>
</dbReference>